<accession>Q2CJY4</accession>
<gene>
    <name evidence="2" type="ORF">OG2516_11096</name>
</gene>
<protein>
    <submittedName>
        <fullName evidence="2">Putative NAD-specific glutamate dehydrogenase encoded in antisense gene pair with dnaKJ</fullName>
    </submittedName>
</protein>
<organism evidence="2 3">
    <name type="scientific">Oceanicola granulosus (strain ATCC BAA-861 / DSM 15982 / KCTC 12143 / HTCC2516)</name>
    <dbReference type="NCBI Taxonomy" id="314256"/>
    <lineage>
        <taxon>Bacteria</taxon>
        <taxon>Pseudomonadati</taxon>
        <taxon>Pseudomonadota</taxon>
        <taxon>Alphaproteobacteria</taxon>
        <taxon>Rhodobacterales</taxon>
        <taxon>Roseobacteraceae</taxon>
        <taxon>Oceanicola</taxon>
    </lineage>
</organism>
<reference evidence="2 3" key="1">
    <citation type="journal article" date="2010" name="J. Bacteriol.">
        <title>Genome sequences of Oceanicola granulosus HTCC2516(T) and Oceanicola batsensis HTCC2597(TDelta).</title>
        <authorList>
            <person name="Thrash J.C."/>
            <person name="Cho J.C."/>
            <person name="Vergin K.L."/>
            <person name="Giovannoni S.J."/>
        </authorList>
    </citation>
    <scope>NUCLEOTIDE SEQUENCE [LARGE SCALE GENOMIC DNA]</scope>
    <source>
        <strain evidence="3">ATCC BAA-861 / DSM 15982 / KCTC 12143 / HTCC2516</strain>
    </source>
</reference>
<proteinExistence type="predicted"/>
<sequence length="625" mass="66231">MARLVDRLAQLHRRLGDVLDAGADLFGAVALEIVLERGDGQLDRLDGRRVDLVGVLFHRLLGRVDEALGLVLRLDQLAALLVGLGVGLGVLDHLLDLVVRQTARRLDRDLLLLVGALVLGGHRHDAVGVDVEGHLDLGHAAGCGRNVLEVELTEHLVVGRHLALALEDPDRHRVLVVLGGGEDLALLRRDRRVAVDQAGEDTAQRLDAERQRRDVEQDHVLDVALQDTGLDGGAERDDLIGVDALVRLLAEELGHFLDDLGHAGHAADEDDFVDVGGRQAGILERRLAGLHRRLDQVAHEALELGAGQLHDHVQRLAGGPVHRDERLVDLGLAGARQLDLGFLGGFLEPLQGHLVLRQVDAVFLFELVGEVVDDAHVEVFTAEERVAVRRLHLEQAVVDLEDGDVEGTAAEVVDRDRAGFLLVETVGQRGGGGLVDDAQHLEAGDLAGVLRGLALGVVEVGRDGDDSLVDVFAEVGFCGFLHLLQDEGGNLGGAVLLVPGLDPGIALAAVDDVVRQVLLVLGEVGVVQATADQALHAENGVVGVGHGLPLGGLAHETLVLGEGDDGRGRPGAFGVLDHSRLRPIHDGDAGVGGPKVDTDDFGHSFQIPLHSGGLNRAGPPRHPAQ</sequence>
<evidence type="ECO:0000313" key="3">
    <source>
        <dbReference type="Proteomes" id="UP000003635"/>
    </source>
</evidence>
<dbReference type="Pfam" id="PF10712">
    <property type="entry name" value="NAD-GH"/>
    <property type="match status" value="1"/>
</dbReference>
<name>Q2CJY4_OCEGH</name>
<dbReference type="EMBL" id="AAOT01000001">
    <property type="protein sequence ID" value="EAR53005.1"/>
    <property type="molecule type" value="Genomic_DNA"/>
</dbReference>
<dbReference type="eggNOG" id="ENOG502Z9JM">
    <property type="taxonomic scope" value="Bacteria"/>
</dbReference>
<evidence type="ECO:0000256" key="1">
    <source>
        <dbReference type="SAM" id="MobiDB-lite"/>
    </source>
</evidence>
<evidence type="ECO:0000313" key="2">
    <source>
        <dbReference type="EMBL" id="EAR53005.1"/>
    </source>
</evidence>
<dbReference type="Proteomes" id="UP000003635">
    <property type="component" value="Unassembled WGS sequence"/>
</dbReference>
<dbReference type="AlphaFoldDB" id="Q2CJY4"/>
<dbReference type="InterPro" id="IPR019651">
    <property type="entry name" value="Glutamate_DH_NAD-spec"/>
</dbReference>
<comment type="caution">
    <text evidence="2">The sequence shown here is derived from an EMBL/GenBank/DDBJ whole genome shotgun (WGS) entry which is preliminary data.</text>
</comment>
<feature type="region of interest" description="Disordered" evidence="1">
    <location>
        <begin position="600"/>
        <end position="625"/>
    </location>
</feature>
<dbReference type="HOGENOM" id="CLU_009163_1_0_5"/>
<keyword evidence="3" id="KW-1185">Reference proteome</keyword>